<reference evidence="5 6" key="1">
    <citation type="submission" date="2018-05" db="EMBL/GenBank/DDBJ databases">
        <title>Coraliomargarita sinensis sp. nov., isolated from a marine solar saltern.</title>
        <authorList>
            <person name="Zhou L.Y."/>
        </authorList>
    </citation>
    <scope>NUCLEOTIDE SEQUENCE [LARGE SCALE GENOMIC DNA]</scope>
    <source>
        <strain evidence="5 6">WN38</strain>
    </source>
</reference>
<sequence length="917" mass="97831">MKQYLIACMRPAAVILVMALAFVALLSPQNVQAQTATDKVRLMADTLRARDSGNLEVAKEKAEELIKIAPQDENVQRLLASINRELDSRSSGGDAASPSVFGQAPEVDVEAAMEMDPKATSTNNVIAAAASEQEARIQAAQAAIGEAKQLAQLGAYGDASNLLDSAAASLTLNTATESTLAAVEEAQANVILMEAKSLADAGDLKGAEDLVEDYRAAGGNKRTADSMARSLDEEISDPYRLDVNEVSPEYTSQNKIIRDLLARGRAQFLNGDYDGAQATFKEVEARDANNAEAKLFQTRIATILGNIHSQNHYKTREQMLTEVDQSWERPKVFDISTIEEVGPINEGLQEKLNKTIIPQVNFSGMELTRVIETLSELSAVYDPEGKGLNIVPIFNPNETNPRVNISLRNLNLDRILQFVTQQVNFSYDVGADAVTIQPSDSSGGVSNTFTEFFPITRATVIRLTGVRGGGGSSGPVDPFSAPAASSSGPSASEETEALQSFFQSAGVNFELTGTSLAFDGEQLIVTQTRRNLERMRTILRNYNEVKQVEIEAKFLEVAQNDLDELGFSWGVGDGARELVGTDGFPILDQFGNPTTEYSRVGTTQGRTLNDTFTTDASTAEINISGLDPIPVAPPTLNTAIDLASGAGNLFSATGWSAAGVDVDLAIRALSRKAGSDLMSAPKVTVLSGKKATITVAQELRYPESYGDIESQVGGGNNNNSVNGNGGGSSISITAGTPQDFVTRNVGVELSVTPNVENDDTISLLLEPRVTEFEGFVEYGGPSVAAISGGLGSQSTVVTVPAGFYQPIFSTREMSTEVTIFDGATLVMGGLTRDEIKSFNDKVPVLGNIPGVGRLFRSEGETRQKRNLLVFVTANLISPGGSPARQNYRNVDANSLFQNPTIMTPSGAANRGIDEVTE</sequence>
<evidence type="ECO:0000256" key="2">
    <source>
        <dbReference type="SAM" id="MobiDB-lite"/>
    </source>
</evidence>
<evidence type="ECO:0000313" key="5">
    <source>
        <dbReference type="EMBL" id="PXA05598.1"/>
    </source>
</evidence>
<gene>
    <name evidence="5" type="ORF">DDZ13_01615</name>
</gene>
<dbReference type="RefSeq" id="WP_110129677.1">
    <property type="nucleotide sequence ID" value="NZ_QHJQ01000001.1"/>
</dbReference>
<dbReference type="InterPro" id="IPR051808">
    <property type="entry name" value="Type_IV_pilus_biogenesis"/>
</dbReference>
<feature type="chain" id="PRO_5016390479" evidence="3">
    <location>
        <begin position="34"/>
        <end position="917"/>
    </location>
</feature>
<organism evidence="5 6">
    <name type="scientific">Coraliomargarita sinensis</name>
    <dbReference type="NCBI Taxonomy" id="2174842"/>
    <lineage>
        <taxon>Bacteria</taxon>
        <taxon>Pseudomonadati</taxon>
        <taxon>Verrucomicrobiota</taxon>
        <taxon>Opitutia</taxon>
        <taxon>Puniceicoccales</taxon>
        <taxon>Coraliomargaritaceae</taxon>
        <taxon>Coraliomargarita</taxon>
    </lineage>
</organism>
<proteinExistence type="inferred from homology"/>
<feature type="region of interest" description="Disordered" evidence="2">
    <location>
        <begin position="469"/>
        <end position="494"/>
    </location>
</feature>
<feature type="compositionally biased region" description="Low complexity" evidence="2">
    <location>
        <begin position="478"/>
        <end position="492"/>
    </location>
</feature>
<feature type="signal peptide" evidence="3">
    <location>
        <begin position="1"/>
        <end position="33"/>
    </location>
</feature>
<dbReference type="Pfam" id="PF00263">
    <property type="entry name" value="Secretin"/>
    <property type="match status" value="1"/>
</dbReference>
<evidence type="ECO:0000313" key="6">
    <source>
        <dbReference type="Proteomes" id="UP000247099"/>
    </source>
</evidence>
<dbReference type="InParanoid" id="A0A317ZNY8"/>
<keyword evidence="6" id="KW-1185">Reference proteome</keyword>
<protein>
    <submittedName>
        <fullName evidence="5">Type II secretory pathway, component PulD</fullName>
    </submittedName>
</protein>
<dbReference type="Proteomes" id="UP000247099">
    <property type="component" value="Unassembled WGS sequence"/>
</dbReference>
<keyword evidence="3" id="KW-0732">Signal</keyword>
<evidence type="ECO:0000256" key="3">
    <source>
        <dbReference type="SAM" id="SignalP"/>
    </source>
</evidence>
<dbReference type="AlphaFoldDB" id="A0A317ZNY8"/>
<dbReference type="GO" id="GO:0009306">
    <property type="term" value="P:protein secretion"/>
    <property type="evidence" value="ECO:0007669"/>
    <property type="project" value="InterPro"/>
</dbReference>
<dbReference type="OrthoDB" id="182525at2"/>
<dbReference type="InterPro" id="IPR004846">
    <property type="entry name" value="T2SS/T3SS_dom"/>
</dbReference>
<dbReference type="PANTHER" id="PTHR30604:SF1">
    <property type="entry name" value="DNA UTILIZATION PROTEIN HOFQ"/>
    <property type="match status" value="1"/>
</dbReference>
<comment type="caution">
    <text evidence="5">The sequence shown here is derived from an EMBL/GenBank/DDBJ whole genome shotgun (WGS) entry which is preliminary data.</text>
</comment>
<dbReference type="PANTHER" id="PTHR30604">
    <property type="entry name" value="PROTEIN TRANSPORT PROTEIN HOFQ"/>
    <property type="match status" value="1"/>
</dbReference>
<name>A0A317ZNY8_9BACT</name>
<feature type="domain" description="Type II/III secretion system secretin-like" evidence="4">
    <location>
        <begin position="668"/>
        <end position="876"/>
    </location>
</feature>
<evidence type="ECO:0000256" key="1">
    <source>
        <dbReference type="RuleBase" id="RU004003"/>
    </source>
</evidence>
<evidence type="ECO:0000259" key="4">
    <source>
        <dbReference type="Pfam" id="PF00263"/>
    </source>
</evidence>
<comment type="similarity">
    <text evidence="1">Belongs to the bacterial secretin family.</text>
</comment>
<dbReference type="EMBL" id="QHJQ01000001">
    <property type="protein sequence ID" value="PXA05598.1"/>
    <property type="molecule type" value="Genomic_DNA"/>
</dbReference>
<accession>A0A317ZNY8</accession>